<keyword evidence="2" id="KW-1185">Reference proteome</keyword>
<dbReference type="RefSeq" id="WP_057770279.1">
    <property type="nucleotide sequence ID" value="NZ_CP042593.1"/>
</dbReference>
<proteinExistence type="predicted"/>
<accession>A0A5B8Z3S2</accession>
<dbReference type="KEGG" id="bda:FSZ17_11075"/>
<name>A0A5B8Z3S2_CYTDA</name>
<reference evidence="2" key="1">
    <citation type="submission" date="2019-08" db="EMBL/GenBank/DDBJ databases">
        <authorList>
            <person name="Zheng X."/>
        </authorList>
    </citation>
    <scope>NUCLEOTIDE SEQUENCE [LARGE SCALE GENOMIC DNA]</scope>
    <source>
        <strain evidence="2">FJAT-25496</strain>
    </source>
</reference>
<dbReference type="AlphaFoldDB" id="A0A5B8Z3S2"/>
<evidence type="ECO:0000313" key="1">
    <source>
        <dbReference type="EMBL" id="QED47754.1"/>
    </source>
</evidence>
<sequence>MTIHLISYRPIIHNKKGSNVAQSNSIPNYVDNSIRREPDFEKSFPGISSLCRNGQVAPHLKVGDTVVYMRINGRNYQTLKEHNRCLVAVMEVIHVFQDHKIAAACYQQSGIVTPYNCINKNNPPLDSQYTAMDSKEVRYAEAEYIKRSRQNSQYVVCKPFAGYPELSSPSYLFDKDLNPILMPKKKLFLRGRRKIPQKN</sequence>
<dbReference type="OrthoDB" id="9806724at2"/>
<gene>
    <name evidence="1" type="ORF">FSZ17_11075</name>
</gene>
<dbReference type="Proteomes" id="UP000321555">
    <property type="component" value="Chromosome"/>
</dbReference>
<dbReference type="EMBL" id="CP042593">
    <property type="protein sequence ID" value="QED47754.1"/>
    <property type="molecule type" value="Genomic_DNA"/>
</dbReference>
<protein>
    <submittedName>
        <fullName evidence="1">Uncharacterized protein</fullName>
    </submittedName>
</protein>
<evidence type="ECO:0000313" key="2">
    <source>
        <dbReference type="Proteomes" id="UP000321555"/>
    </source>
</evidence>
<organism evidence="1 2">
    <name type="scientific">Cytobacillus dafuensis</name>
    <name type="common">Bacillus dafuensis</name>
    <dbReference type="NCBI Taxonomy" id="1742359"/>
    <lineage>
        <taxon>Bacteria</taxon>
        <taxon>Bacillati</taxon>
        <taxon>Bacillota</taxon>
        <taxon>Bacilli</taxon>
        <taxon>Bacillales</taxon>
        <taxon>Bacillaceae</taxon>
        <taxon>Cytobacillus</taxon>
    </lineage>
</organism>